<dbReference type="Proteomes" id="UP000316213">
    <property type="component" value="Unassembled WGS sequence"/>
</dbReference>
<accession>A0A5C6AD39</accession>
<keyword evidence="2" id="KW-1185">Reference proteome</keyword>
<reference evidence="1 2" key="1">
    <citation type="submission" date="2019-02" db="EMBL/GenBank/DDBJ databases">
        <title>Deep-cultivation of Planctomycetes and their phenomic and genomic characterization uncovers novel biology.</title>
        <authorList>
            <person name="Wiegand S."/>
            <person name="Jogler M."/>
            <person name="Boedeker C."/>
            <person name="Pinto D."/>
            <person name="Vollmers J."/>
            <person name="Rivas-Marin E."/>
            <person name="Kohn T."/>
            <person name="Peeters S.H."/>
            <person name="Heuer A."/>
            <person name="Rast P."/>
            <person name="Oberbeckmann S."/>
            <person name="Bunk B."/>
            <person name="Jeske O."/>
            <person name="Meyerdierks A."/>
            <person name="Storesund J.E."/>
            <person name="Kallscheuer N."/>
            <person name="Luecker S."/>
            <person name="Lage O.M."/>
            <person name="Pohl T."/>
            <person name="Merkel B.J."/>
            <person name="Hornburger P."/>
            <person name="Mueller R.-W."/>
            <person name="Bruemmer F."/>
            <person name="Labrenz M."/>
            <person name="Spormann A.M."/>
            <person name="Op Den Camp H."/>
            <person name="Overmann J."/>
            <person name="Amann R."/>
            <person name="Jetten M.S.M."/>
            <person name="Mascher T."/>
            <person name="Medema M.H."/>
            <person name="Devos D.P."/>
            <person name="Kaster A.-K."/>
            <person name="Ovreas L."/>
            <person name="Rohde M."/>
            <person name="Galperin M.Y."/>
            <person name="Jogler C."/>
        </authorList>
    </citation>
    <scope>NUCLEOTIDE SEQUENCE [LARGE SCALE GENOMIC DNA]</scope>
    <source>
        <strain evidence="1 2">Pla100</strain>
    </source>
</reference>
<dbReference type="RefSeq" id="WP_146577950.1">
    <property type="nucleotide sequence ID" value="NZ_SJPM01000004.1"/>
</dbReference>
<organism evidence="1 2">
    <name type="scientific">Neorhodopirellula pilleata</name>
    <dbReference type="NCBI Taxonomy" id="2714738"/>
    <lineage>
        <taxon>Bacteria</taxon>
        <taxon>Pseudomonadati</taxon>
        <taxon>Planctomycetota</taxon>
        <taxon>Planctomycetia</taxon>
        <taxon>Pirellulales</taxon>
        <taxon>Pirellulaceae</taxon>
        <taxon>Neorhodopirellula</taxon>
    </lineage>
</organism>
<dbReference type="AlphaFoldDB" id="A0A5C6AD39"/>
<evidence type="ECO:0000313" key="1">
    <source>
        <dbReference type="EMBL" id="TWT97350.1"/>
    </source>
</evidence>
<dbReference type="EMBL" id="SJPM01000004">
    <property type="protein sequence ID" value="TWT97350.1"/>
    <property type="molecule type" value="Genomic_DNA"/>
</dbReference>
<dbReference type="NCBIfam" id="TIGR02677">
    <property type="entry name" value="TIGR02677 family protein"/>
    <property type="match status" value="1"/>
</dbReference>
<name>A0A5C6AD39_9BACT</name>
<evidence type="ECO:0008006" key="3">
    <source>
        <dbReference type="Google" id="ProtNLM"/>
    </source>
</evidence>
<sequence length="521" mass="57438">MSITCFAHLNAPNAELYTGILSVFARARAGFQLNLRASEVRGSLNETTGGDFDEESVASAMDQLCQWGNLEAFHDNSLALSLEDFYKRHLYYQLTGPGVAAMRAIELFRQLIDTPASLQATALAAVRDRLAELIAMAKAQEQPVAAPFDAAKASSLLDGLFQELDSLTDQAQEFFRNLQATVELRGTSVDAFLAFKERLVHYLERFLNQVVLVAAEAEGMIESVDTMMVEAMLHSIATHRTIDEMDVTAQRIADVAGLLGDRWRGVVGWFVAIDGRTSQADELRGLARTGIREVAAAASRLNQRRSGTTDRSADLRTLAIAFARCGSSRDAHRLWRTAFALAPARHFTVSDATLIDRDQRPIAPTTSWSDSPPLMIAPSLRKTGRVPRSARLPRIIDNRPQLARLRIEAEREADQIQQAHAALLTHGTRRISVLAAMDASAFQLFLDLLGEALTLRGHEDELVQATSTDGALAIELRSTDDEQTCHLESAWGVFHGPDFFIHIYPLDHSLDNSLDDPTVYS</sequence>
<protein>
    <recommendedName>
        <fullName evidence="3">TIGR02677 family protein</fullName>
    </recommendedName>
</protein>
<proteinExistence type="predicted"/>
<gene>
    <name evidence="1" type="ORF">Pla100_25020</name>
</gene>
<evidence type="ECO:0000313" key="2">
    <source>
        <dbReference type="Proteomes" id="UP000316213"/>
    </source>
</evidence>
<comment type="caution">
    <text evidence="1">The sequence shown here is derived from an EMBL/GenBank/DDBJ whole genome shotgun (WGS) entry which is preliminary data.</text>
</comment>
<dbReference type="Pfam" id="PF09660">
    <property type="entry name" value="DUF2397"/>
    <property type="match status" value="1"/>
</dbReference>
<dbReference type="InterPro" id="IPR013493">
    <property type="entry name" value="CHP02677"/>
</dbReference>
<dbReference type="OrthoDB" id="5508807at2"/>